<organism evidence="1">
    <name type="scientific">marine sediment metagenome</name>
    <dbReference type="NCBI Taxonomy" id="412755"/>
    <lineage>
        <taxon>unclassified sequences</taxon>
        <taxon>metagenomes</taxon>
        <taxon>ecological metagenomes</taxon>
    </lineage>
</organism>
<evidence type="ECO:0000313" key="1">
    <source>
        <dbReference type="EMBL" id="GAI34589.1"/>
    </source>
</evidence>
<dbReference type="AlphaFoldDB" id="X1PUP4"/>
<sequence length="59" mass="7269">MDKPTCLCKEAMTFLMDNKRHTIWKCQNCGRLLLRPKYADWQRWFIPELNSRELPKERK</sequence>
<protein>
    <submittedName>
        <fullName evidence="1">Uncharacterized protein</fullName>
    </submittedName>
</protein>
<reference evidence="1" key="1">
    <citation type="journal article" date="2014" name="Front. Microbiol.">
        <title>High frequency of phylogenetically diverse reductive dehalogenase-homologous genes in deep subseafloor sedimentary metagenomes.</title>
        <authorList>
            <person name="Kawai M."/>
            <person name="Futagami T."/>
            <person name="Toyoda A."/>
            <person name="Takaki Y."/>
            <person name="Nishi S."/>
            <person name="Hori S."/>
            <person name="Arai W."/>
            <person name="Tsubouchi T."/>
            <person name="Morono Y."/>
            <person name="Uchiyama I."/>
            <person name="Ito T."/>
            <person name="Fujiyama A."/>
            <person name="Inagaki F."/>
            <person name="Takami H."/>
        </authorList>
    </citation>
    <scope>NUCLEOTIDE SEQUENCE</scope>
    <source>
        <strain evidence="1">Expedition CK06-06</strain>
    </source>
</reference>
<dbReference type="EMBL" id="BARV01024560">
    <property type="protein sequence ID" value="GAI34589.1"/>
    <property type="molecule type" value="Genomic_DNA"/>
</dbReference>
<accession>X1PUP4</accession>
<name>X1PUP4_9ZZZZ</name>
<gene>
    <name evidence="1" type="ORF">S06H3_40067</name>
</gene>
<comment type="caution">
    <text evidence="1">The sequence shown here is derived from an EMBL/GenBank/DDBJ whole genome shotgun (WGS) entry which is preliminary data.</text>
</comment>
<proteinExistence type="predicted"/>